<dbReference type="EMBL" id="CM018041">
    <property type="protein sequence ID" value="KAA8534693.1"/>
    <property type="molecule type" value="Genomic_DNA"/>
</dbReference>
<gene>
    <name evidence="1" type="ORF">F0562_032210</name>
</gene>
<evidence type="ECO:0000313" key="2">
    <source>
        <dbReference type="Proteomes" id="UP000325577"/>
    </source>
</evidence>
<reference evidence="1 2" key="1">
    <citation type="submission" date="2019-09" db="EMBL/GenBank/DDBJ databases">
        <title>A chromosome-level genome assembly of the Chinese tupelo Nyssa sinensis.</title>
        <authorList>
            <person name="Yang X."/>
            <person name="Kang M."/>
            <person name="Yang Y."/>
            <person name="Xiong H."/>
            <person name="Wang M."/>
            <person name="Zhang Z."/>
            <person name="Wang Z."/>
            <person name="Wu H."/>
            <person name="Ma T."/>
            <person name="Liu J."/>
            <person name="Xi Z."/>
        </authorList>
    </citation>
    <scope>NUCLEOTIDE SEQUENCE [LARGE SCALE GENOMIC DNA]</scope>
    <source>
        <strain evidence="1">J267</strain>
        <tissue evidence="1">Leaf</tissue>
    </source>
</reference>
<accession>A0A5J5AUU6</accession>
<dbReference type="Proteomes" id="UP000325577">
    <property type="component" value="Linkage Group LG18"/>
</dbReference>
<name>A0A5J5AUU6_9ASTE</name>
<proteinExistence type="predicted"/>
<evidence type="ECO:0000313" key="1">
    <source>
        <dbReference type="EMBL" id="KAA8534693.1"/>
    </source>
</evidence>
<evidence type="ECO:0008006" key="3">
    <source>
        <dbReference type="Google" id="ProtNLM"/>
    </source>
</evidence>
<protein>
    <recommendedName>
        <fullName evidence="3">RIN4 pathogenic type III effector avirulence factor Avr cleavage site domain-containing protein</fullName>
    </recommendedName>
</protein>
<sequence length="163" mass="18222">MDECKRSGQIPAFGNWDYANDVPITQYFECARQAGLLRFTSSSGECNLHVGRACTRTADLYALHLQPPPKKKGSNCNVKEQMSNQIKVCDVTEAPRKQVPKQNNNIKAAPVRHKAVDEDLYKISPDLLHTSKRKKLLGYFSRCLGGACMKSQASTNTNKITYI</sequence>
<keyword evidence="2" id="KW-1185">Reference proteome</keyword>
<dbReference type="AlphaFoldDB" id="A0A5J5AUU6"/>
<dbReference type="OrthoDB" id="755325at2759"/>
<organism evidence="1 2">
    <name type="scientific">Nyssa sinensis</name>
    <dbReference type="NCBI Taxonomy" id="561372"/>
    <lineage>
        <taxon>Eukaryota</taxon>
        <taxon>Viridiplantae</taxon>
        <taxon>Streptophyta</taxon>
        <taxon>Embryophyta</taxon>
        <taxon>Tracheophyta</taxon>
        <taxon>Spermatophyta</taxon>
        <taxon>Magnoliopsida</taxon>
        <taxon>eudicotyledons</taxon>
        <taxon>Gunneridae</taxon>
        <taxon>Pentapetalae</taxon>
        <taxon>asterids</taxon>
        <taxon>Cornales</taxon>
        <taxon>Nyssaceae</taxon>
        <taxon>Nyssa</taxon>
    </lineage>
</organism>
<dbReference type="PANTHER" id="PTHR33699">
    <property type="entry name" value="EXPRESSED PROTEIN"/>
    <property type="match status" value="1"/>
</dbReference>
<dbReference type="PANTHER" id="PTHR33699:SF3">
    <property type="entry name" value="OS06G0347300 PROTEIN"/>
    <property type="match status" value="1"/>
</dbReference>